<dbReference type="AlphaFoldDB" id="A0A381R3I3"/>
<accession>A0A381R3I3</accession>
<name>A0A381R3I3_9ZZZZ</name>
<sequence length="228" mass="26611">MKFLSILVCCTFLFAEKYNIYLWSIPVAQVEMINNPGEVHFKTKSIGLLNYIWPHKNSYSTVYNTDNFGLRKYSKNIKQGDFTQELTWEYNIGDSTLTHDDTKTTITDSTQTIFTLLARVSLESYGYFDTKWFPVDHESCAYKGRFLWSDTVSVSALNKKILCDHFRLDLIKVEQEKCGIEESDYFMENIIDHNSIRQIWVEKNNNKRIIKASAKVYGFSLEAIIINE</sequence>
<evidence type="ECO:0000313" key="1">
    <source>
        <dbReference type="EMBL" id="SUZ86296.1"/>
    </source>
</evidence>
<protein>
    <recommendedName>
        <fullName evidence="2">DUF3108 domain-containing protein</fullName>
    </recommendedName>
</protein>
<reference evidence="1" key="1">
    <citation type="submission" date="2018-05" db="EMBL/GenBank/DDBJ databases">
        <authorList>
            <person name="Lanie J.A."/>
            <person name="Ng W.-L."/>
            <person name="Kazmierczak K.M."/>
            <person name="Andrzejewski T.M."/>
            <person name="Davidsen T.M."/>
            <person name="Wayne K.J."/>
            <person name="Tettelin H."/>
            <person name="Glass J.I."/>
            <person name="Rusch D."/>
            <person name="Podicherti R."/>
            <person name="Tsui H.-C.T."/>
            <person name="Winkler M.E."/>
        </authorList>
    </citation>
    <scope>NUCLEOTIDE SEQUENCE</scope>
</reference>
<gene>
    <name evidence="1" type="ORF">METZ01_LOCUS39150</name>
</gene>
<dbReference type="EMBL" id="UINC01001674">
    <property type="protein sequence ID" value="SUZ86296.1"/>
    <property type="molecule type" value="Genomic_DNA"/>
</dbReference>
<organism evidence="1">
    <name type="scientific">marine metagenome</name>
    <dbReference type="NCBI Taxonomy" id="408172"/>
    <lineage>
        <taxon>unclassified sequences</taxon>
        <taxon>metagenomes</taxon>
        <taxon>ecological metagenomes</taxon>
    </lineage>
</organism>
<evidence type="ECO:0008006" key="2">
    <source>
        <dbReference type="Google" id="ProtNLM"/>
    </source>
</evidence>
<proteinExistence type="predicted"/>